<feature type="binding site" evidence="23 26">
    <location>
        <position position="630"/>
    </location>
    <ligand>
        <name>ATP</name>
        <dbReference type="ChEBI" id="CHEBI:30616"/>
    </ligand>
</feature>
<protein>
    <recommendedName>
        <fullName evidence="2">receptor protein-tyrosine kinase</fullName>
        <ecNumber evidence="2">2.7.10.1</ecNumber>
    </recommendedName>
</protein>
<dbReference type="Pfam" id="PF21339">
    <property type="entry name" value="VEGFR-1-like_Ig-like"/>
    <property type="match status" value="1"/>
</dbReference>
<evidence type="ECO:0000256" key="9">
    <source>
        <dbReference type="ARBA" id="ARBA00022737"/>
    </source>
</evidence>
<evidence type="ECO:0000256" key="13">
    <source>
        <dbReference type="ARBA" id="ARBA00022989"/>
    </source>
</evidence>
<evidence type="ECO:0000256" key="2">
    <source>
        <dbReference type="ARBA" id="ARBA00011902"/>
    </source>
</evidence>
<dbReference type="InterPro" id="IPR036179">
    <property type="entry name" value="Ig-like_dom_sf"/>
</dbReference>
<keyword evidence="17 27" id="KW-0675">Receptor</keyword>
<dbReference type="FunFam" id="2.60.40.10:FF:000032">
    <property type="entry name" value="palladin isoform X1"/>
    <property type="match status" value="1"/>
</dbReference>
<evidence type="ECO:0000256" key="19">
    <source>
        <dbReference type="ARBA" id="ARBA00023319"/>
    </source>
</evidence>
<evidence type="ECO:0000256" key="26">
    <source>
        <dbReference type="PROSITE-ProRule" id="PRU10141"/>
    </source>
</evidence>
<dbReference type="InterPro" id="IPR050122">
    <property type="entry name" value="RTK"/>
</dbReference>
<keyword evidence="11" id="KW-0418">Kinase</keyword>
<keyword evidence="16" id="KW-1015">Disulfide bond</keyword>
<evidence type="ECO:0000256" key="6">
    <source>
        <dbReference type="ARBA" id="ARBA00022679"/>
    </source>
</evidence>
<keyword evidence="12 23" id="KW-0067">ATP-binding</keyword>
<dbReference type="InterPro" id="IPR003598">
    <property type="entry name" value="Ig_sub2"/>
</dbReference>
<evidence type="ECO:0000256" key="28">
    <source>
        <dbReference type="SAM" id="Phobius"/>
    </source>
</evidence>
<feature type="domain" description="Protein kinase" evidence="30">
    <location>
        <begin position="596"/>
        <end position="975"/>
    </location>
</feature>
<dbReference type="PROSITE" id="PS50011">
    <property type="entry name" value="PROTEIN_KINASE_DOM"/>
    <property type="match status" value="1"/>
</dbReference>
<feature type="binding site" evidence="23">
    <location>
        <begin position="603"/>
        <end position="610"/>
    </location>
    <ligand>
        <name>ATP</name>
        <dbReference type="ChEBI" id="CHEBI:30616"/>
    </ligand>
</feature>
<evidence type="ECO:0000256" key="20">
    <source>
        <dbReference type="ARBA" id="ARBA00051243"/>
    </source>
</evidence>
<keyword evidence="8 29" id="KW-0732">Signal</keyword>
<evidence type="ECO:0000256" key="29">
    <source>
        <dbReference type="SAM" id="SignalP"/>
    </source>
</evidence>
<feature type="domain" description="Ig-like" evidence="31">
    <location>
        <begin position="33"/>
        <end position="110"/>
    </location>
</feature>
<keyword evidence="4" id="KW-1003">Cell membrane</keyword>
<feature type="transmembrane region" description="Helical" evidence="28">
    <location>
        <begin position="523"/>
        <end position="544"/>
    </location>
</feature>
<feature type="binding site" evidence="24">
    <location>
        <position position="848"/>
    </location>
    <ligand>
        <name>Mg(2+)</name>
        <dbReference type="ChEBI" id="CHEBI:18420"/>
    </ligand>
</feature>
<evidence type="ECO:0000256" key="18">
    <source>
        <dbReference type="ARBA" id="ARBA00023180"/>
    </source>
</evidence>
<keyword evidence="9" id="KW-0677">Repeat</keyword>
<dbReference type="PANTHER" id="PTHR24416:SF600">
    <property type="entry name" value="PDGF- AND VEGF-RECEPTOR RELATED, ISOFORM J"/>
    <property type="match status" value="1"/>
</dbReference>
<organism evidence="32">
    <name type="scientific">Phallusia mammillata</name>
    <dbReference type="NCBI Taxonomy" id="59560"/>
    <lineage>
        <taxon>Eukaryota</taxon>
        <taxon>Metazoa</taxon>
        <taxon>Chordata</taxon>
        <taxon>Tunicata</taxon>
        <taxon>Ascidiacea</taxon>
        <taxon>Phlebobranchia</taxon>
        <taxon>Ascidiidae</taxon>
        <taxon>Phallusia</taxon>
    </lineage>
</organism>
<dbReference type="SUPFAM" id="SSF56112">
    <property type="entry name" value="Protein kinase-like (PK-like)"/>
    <property type="match status" value="1"/>
</dbReference>
<dbReference type="FunFam" id="1.10.510.10:FF:000077">
    <property type="entry name" value="Vascular endothelial growth factor receptor 2"/>
    <property type="match status" value="1"/>
</dbReference>
<evidence type="ECO:0000256" key="12">
    <source>
        <dbReference type="ARBA" id="ARBA00022840"/>
    </source>
</evidence>
<proteinExistence type="evidence at transcript level"/>
<comment type="catalytic activity">
    <reaction evidence="20">
        <text>L-tyrosyl-[protein] + ATP = O-phospho-L-tyrosyl-[protein] + ADP + H(+)</text>
        <dbReference type="Rhea" id="RHEA:10596"/>
        <dbReference type="Rhea" id="RHEA-COMP:10136"/>
        <dbReference type="Rhea" id="RHEA-COMP:20101"/>
        <dbReference type="ChEBI" id="CHEBI:15378"/>
        <dbReference type="ChEBI" id="CHEBI:30616"/>
        <dbReference type="ChEBI" id="CHEBI:46858"/>
        <dbReference type="ChEBI" id="CHEBI:61978"/>
        <dbReference type="ChEBI" id="CHEBI:456216"/>
        <dbReference type="EC" id="2.7.10.1"/>
    </reaction>
</comment>
<evidence type="ECO:0000313" key="32">
    <source>
        <dbReference type="EMBL" id="CAB3246490.1"/>
    </source>
</evidence>
<dbReference type="InterPro" id="IPR001245">
    <property type="entry name" value="Ser-Thr/Tyr_kinase_cat_dom"/>
</dbReference>
<evidence type="ECO:0000256" key="27">
    <source>
        <dbReference type="RuleBase" id="RU000311"/>
    </source>
</evidence>
<dbReference type="PIRSF" id="PIRSF000615">
    <property type="entry name" value="TyrPK_CSF1-R"/>
    <property type="match status" value="1"/>
</dbReference>
<evidence type="ECO:0000256" key="8">
    <source>
        <dbReference type="ARBA" id="ARBA00022729"/>
    </source>
</evidence>
<dbReference type="EMBL" id="LR785214">
    <property type="protein sequence ID" value="CAB3246490.1"/>
    <property type="molecule type" value="mRNA"/>
</dbReference>
<dbReference type="FunFam" id="3.30.200.20:FF:000593">
    <property type="entry name" value="Predicted protein"/>
    <property type="match status" value="1"/>
</dbReference>
<dbReference type="Gene3D" id="2.60.40.10">
    <property type="entry name" value="Immunoglobulins"/>
    <property type="match status" value="5"/>
</dbReference>
<reference evidence="32" key="1">
    <citation type="submission" date="2020-04" db="EMBL/GenBank/DDBJ databases">
        <authorList>
            <person name="Neveu A P."/>
        </authorList>
    </citation>
    <scope>NUCLEOTIDE SEQUENCE</scope>
    <source>
        <tissue evidence="32">Whole embryo</tissue>
    </source>
</reference>
<dbReference type="InterPro" id="IPR007110">
    <property type="entry name" value="Ig-like_dom"/>
</dbReference>
<feature type="binding site" evidence="23">
    <location>
        <position position="834"/>
    </location>
    <ligand>
        <name>ATP</name>
        <dbReference type="ChEBI" id="CHEBI:30616"/>
    </ligand>
</feature>
<dbReference type="InterPro" id="IPR017441">
    <property type="entry name" value="Protein_kinase_ATP_BS"/>
</dbReference>
<evidence type="ECO:0000256" key="7">
    <source>
        <dbReference type="ARBA" id="ARBA00022692"/>
    </source>
</evidence>
<keyword evidence="3" id="KW-0217">Developmental protein</keyword>
<feature type="domain" description="Ig-like" evidence="31">
    <location>
        <begin position="434"/>
        <end position="513"/>
    </location>
</feature>
<evidence type="ECO:0000256" key="16">
    <source>
        <dbReference type="ARBA" id="ARBA00023157"/>
    </source>
</evidence>
<dbReference type="AlphaFoldDB" id="A0A6F9DDK5"/>
<dbReference type="InterPro" id="IPR020635">
    <property type="entry name" value="Tyr_kinase_cat_dom"/>
</dbReference>
<dbReference type="InterPro" id="IPR011009">
    <property type="entry name" value="Kinase-like_dom_sf"/>
</dbReference>
<dbReference type="SMART" id="SM00408">
    <property type="entry name" value="IGc2"/>
    <property type="match status" value="4"/>
</dbReference>
<dbReference type="PROSITE" id="PS00240">
    <property type="entry name" value="RECEPTOR_TYR_KIN_III"/>
    <property type="match status" value="1"/>
</dbReference>
<feature type="domain" description="Ig-like" evidence="31">
    <location>
        <begin position="243"/>
        <end position="327"/>
    </location>
</feature>
<evidence type="ECO:0000256" key="25">
    <source>
        <dbReference type="PIRSR" id="PIRSR000615-4"/>
    </source>
</evidence>
<comment type="function">
    <text evidence="21">Receptor for basic fibroblast growth factor.</text>
</comment>
<evidence type="ECO:0000256" key="14">
    <source>
        <dbReference type="ARBA" id="ARBA00023136"/>
    </source>
</evidence>
<dbReference type="Pfam" id="PF07679">
    <property type="entry name" value="I-set"/>
    <property type="match status" value="2"/>
</dbReference>
<dbReference type="Gene3D" id="1.10.510.10">
    <property type="entry name" value="Transferase(Phosphotransferase) domain 1"/>
    <property type="match status" value="1"/>
</dbReference>
<evidence type="ECO:0000256" key="4">
    <source>
        <dbReference type="ARBA" id="ARBA00022475"/>
    </source>
</evidence>
<comment type="subcellular location">
    <subcellularLocation>
        <location evidence="1">Cell membrane</location>
        <topology evidence="1">Single-pass type I membrane protein</topology>
    </subcellularLocation>
    <subcellularLocation>
        <location evidence="27">Membrane</location>
        <topology evidence="27">Single-pass type I membrane protein</topology>
    </subcellularLocation>
</comment>
<keyword evidence="24" id="KW-0479">Metal-binding</keyword>
<dbReference type="InterPro" id="IPR013151">
    <property type="entry name" value="Immunoglobulin_dom"/>
</dbReference>
<name>A0A6F9DDK5_9ASCI</name>
<evidence type="ECO:0000256" key="11">
    <source>
        <dbReference type="ARBA" id="ARBA00022777"/>
    </source>
</evidence>
<dbReference type="GO" id="GO:0004714">
    <property type="term" value="F:transmembrane receptor protein tyrosine kinase activity"/>
    <property type="evidence" value="ECO:0007669"/>
    <property type="project" value="UniProtKB-EC"/>
</dbReference>
<dbReference type="InterPro" id="IPR003599">
    <property type="entry name" value="Ig_sub"/>
</dbReference>
<evidence type="ECO:0000259" key="30">
    <source>
        <dbReference type="PROSITE" id="PS50011"/>
    </source>
</evidence>
<dbReference type="GO" id="GO:0005886">
    <property type="term" value="C:plasma membrane"/>
    <property type="evidence" value="ECO:0007669"/>
    <property type="project" value="UniProtKB-SubCell"/>
</dbReference>
<dbReference type="GO" id="GO:0043235">
    <property type="term" value="C:receptor complex"/>
    <property type="evidence" value="ECO:0007669"/>
    <property type="project" value="TreeGrafter"/>
</dbReference>
<evidence type="ECO:0000256" key="5">
    <source>
        <dbReference type="ARBA" id="ARBA00022553"/>
    </source>
</evidence>
<evidence type="ECO:0000256" key="23">
    <source>
        <dbReference type="PIRSR" id="PIRSR000615-2"/>
    </source>
</evidence>
<evidence type="ECO:0000256" key="3">
    <source>
        <dbReference type="ARBA" id="ARBA00022473"/>
    </source>
</evidence>
<dbReference type="Pfam" id="PF00047">
    <property type="entry name" value="ig"/>
    <property type="match status" value="1"/>
</dbReference>
<keyword evidence="7 27" id="KW-0812">Transmembrane</keyword>
<evidence type="ECO:0000259" key="31">
    <source>
        <dbReference type="PROSITE" id="PS50835"/>
    </source>
</evidence>
<dbReference type="GO" id="GO:0007169">
    <property type="term" value="P:cell surface receptor protein tyrosine kinase signaling pathway"/>
    <property type="evidence" value="ECO:0007669"/>
    <property type="project" value="InterPro"/>
</dbReference>
<evidence type="ECO:0000256" key="15">
    <source>
        <dbReference type="ARBA" id="ARBA00023137"/>
    </source>
</evidence>
<keyword evidence="13 28" id="KW-1133">Transmembrane helix</keyword>
<evidence type="ECO:0000256" key="10">
    <source>
        <dbReference type="ARBA" id="ARBA00022741"/>
    </source>
</evidence>
<comment type="similarity">
    <text evidence="27">Belongs to the protein kinase superfamily. Tyr protein kinase family. CSF-1/PDGF receptor subfamily.</text>
</comment>
<feature type="binding site" evidence="24">
    <location>
        <position position="835"/>
    </location>
    <ligand>
        <name>Mg(2+)</name>
        <dbReference type="ChEBI" id="CHEBI:18420"/>
    </ligand>
</feature>
<dbReference type="EC" id="2.7.10.1" evidence="2"/>
<keyword evidence="14 28" id="KW-0472">Membrane</keyword>
<feature type="site" description="Important for interaction with phosphotyrosine-binding proteins" evidence="25">
    <location>
        <position position="974"/>
    </location>
</feature>
<keyword evidence="5" id="KW-0597">Phosphoprotein</keyword>
<dbReference type="GO" id="GO:0046872">
    <property type="term" value="F:metal ion binding"/>
    <property type="evidence" value="ECO:0007669"/>
    <property type="project" value="UniProtKB-KW"/>
</dbReference>
<keyword evidence="10 23" id="KW-0547">Nucleotide-binding</keyword>
<feature type="chain" id="PRO_5026208685" description="receptor protein-tyrosine kinase" evidence="29">
    <location>
        <begin position="20"/>
        <end position="1123"/>
    </location>
</feature>
<evidence type="ECO:0000256" key="21">
    <source>
        <dbReference type="ARBA" id="ARBA00056965"/>
    </source>
</evidence>
<evidence type="ECO:0000256" key="17">
    <source>
        <dbReference type="ARBA" id="ARBA00023170"/>
    </source>
</evidence>
<evidence type="ECO:0000256" key="24">
    <source>
        <dbReference type="PIRSR" id="PIRSR000615-3"/>
    </source>
</evidence>
<dbReference type="PROSITE" id="PS50835">
    <property type="entry name" value="IG_LIKE"/>
    <property type="match status" value="3"/>
</dbReference>
<dbReference type="PROSITE" id="PS00109">
    <property type="entry name" value="PROTEIN_KINASE_TYR"/>
    <property type="match status" value="1"/>
</dbReference>
<evidence type="ECO:0000256" key="1">
    <source>
        <dbReference type="ARBA" id="ARBA00004251"/>
    </source>
</evidence>
<dbReference type="SUPFAM" id="SSF48726">
    <property type="entry name" value="Immunoglobulin"/>
    <property type="match status" value="4"/>
</dbReference>
<feature type="signal peptide" evidence="29">
    <location>
        <begin position="1"/>
        <end position="19"/>
    </location>
</feature>
<sequence>MGLLGASLVLGILVTCSFGGRIGTTRQRQVLTGDTVKLRCQGDARGPQVGLQWSFPKSMSSNGRGSVVPTKTEISGGKLILRSSLKLNNATTEDTGYYVCRYRLLSNETSKDWDQPENSASKTWIKRIYLYVYDGRTLLLDVPGKIEANIHKDVVVPCRPTREDVVVGLSKLADDTPATRLSYDPTAGFTLHNTTDYDVGLWKCTATYQGIKHYHRFLLTVNKETQKRMGELLIKADSYAFLSQKIRVMCEVEVPGQAVTFEWIAPNGRNLTGGDKVTYFELPAKSNGMDVWRSWLTLSRASLNDSGTYICDALYNGKRKTAETDIVVYETPYIKITGCSASGENQTSLNAVKGYEVALNFSVDAYPAPTFSWHNGTTLLRADGADNRIVIKMSSLLIRDVGYADEATYTLTISNRADTVQRKVFLRVIEPEKPRILEIAEEVVVDLGLDYEVACKVSGVPTPEIMWYHNEIPIPQATTEELKITRVQAEDGGTYTCHARNGLGEATRQQILHINDANQLHRILFSSLSVVMFLTIVCGAWMLISKMRRIKKLQRQLRLEQKYLVPVLDIKQMPVEEHAQCLSYDPKKWEFPRDRLKFGKTLGRGAFGKVVQATAFDLERSSSCKTVAVKMLKVGSRSSEYSALMSELKILIHLGSHLNIVNLLGACTTKDGPLMIIVEYCRHGNLSTYLRGMRDCYVGGRVDGAEKKVLSNDSKKCRLLSEDSTDDGAFSGLENDRSSWLTDKRVSRASCTSAADTVASQECEITGQTNLSSGCEDSRMSLRKVSETNEDDKEKKDEKTTLTLTDLLSYSLQVARGMEFLASKKCIHRDLAARNVLISDYQVVKICDFGLARDVYKDPDYIQNGEARLPIKWMAPESIFDKIYSTKSDVWSFGVLLWEIFSLGGSPYPGIQMDKDFCNKLKRGVRMSKPEYSSDSAYSNMLACWANQPEERPTFTKLCEELSDVLQAEAGHEYLDILKIIEGAEDGKVPLRGVGPQKSPEETFDMDKCKSVDAEPCTSCETVNYTDVHTNVVDSLKKQEACEEQKRSSAVTQVAISHENVSLRNQFTDDGCLSEDSGLCTSTDRNLLYVDTSSFRSLDTCSATSCDAPPLYDEVIASRSKQI</sequence>
<dbReference type="Pfam" id="PF07714">
    <property type="entry name" value="PK_Tyr_Ser-Thr"/>
    <property type="match status" value="1"/>
</dbReference>
<keyword evidence="6" id="KW-0808">Transferase</keyword>
<dbReference type="PROSITE" id="PS00107">
    <property type="entry name" value="PROTEIN_KINASE_ATP"/>
    <property type="match status" value="1"/>
</dbReference>
<dbReference type="SMART" id="SM00219">
    <property type="entry name" value="TyrKc"/>
    <property type="match status" value="1"/>
</dbReference>
<evidence type="ECO:0000256" key="22">
    <source>
        <dbReference type="PIRSR" id="PIRSR000615-1"/>
    </source>
</evidence>
<dbReference type="Gene3D" id="3.30.200.20">
    <property type="entry name" value="Phosphorylase Kinase, domain 1"/>
    <property type="match status" value="1"/>
</dbReference>
<dbReference type="GO" id="GO:0005524">
    <property type="term" value="F:ATP binding"/>
    <property type="evidence" value="ECO:0007669"/>
    <property type="project" value="UniProtKB-UniRule"/>
</dbReference>
<keyword evidence="24" id="KW-0460">Magnesium</keyword>
<accession>A0A6F9DDK5</accession>
<dbReference type="InterPro" id="IPR000719">
    <property type="entry name" value="Prot_kinase_dom"/>
</dbReference>
<dbReference type="PANTHER" id="PTHR24416">
    <property type="entry name" value="TYROSINE-PROTEIN KINASE RECEPTOR"/>
    <property type="match status" value="1"/>
</dbReference>
<keyword evidence="18" id="KW-0325">Glycoprotein</keyword>
<dbReference type="InterPro" id="IPR001824">
    <property type="entry name" value="Tyr_kinase_rcpt_3_CS"/>
</dbReference>
<gene>
    <name evidence="32" type="primary">Flt1</name>
</gene>
<dbReference type="InterPro" id="IPR013098">
    <property type="entry name" value="Ig_I-set"/>
</dbReference>
<dbReference type="InterPro" id="IPR008266">
    <property type="entry name" value="Tyr_kinase_AS"/>
</dbReference>
<keyword evidence="19 27" id="KW-0393">Immunoglobulin domain</keyword>
<dbReference type="InterPro" id="IPR013783">
    <property type="entry name" value="Ig-like_fold"/>
</dbReference>
<feature type="active site" description="Proton acceptor" evidence="22">
    <location>
        <position position="830"/>
    </location>
</feature>
<dbReference type="SMART" id="SM00409">
    <property type="entry name" value="IG"/>
    <property type="match status" value="5"/>
</dbReference>
<keyword evidence="15" id="KW-0829">Tyrosine-protein kinase</keyword>